<dbReference type="InterPro" id="IPR006202">
    <property type="entry name" value="Neur_chan_lig-bd"/>
</dbReference>
<dbReference type="GO" id="GO:0022848">
    <property type="term" value="F:acetylcholine-gated monoatomic cation-selective channel activity"/>
    <property type="evidence" value="ECO:0007669"/>
    <property type="project" value="InterPro"/>
</dbReference>
<keyword evidence="9" id="KW-0407">Ion channel</keyword>
<dbReference type="InterPro" id="IPR036734">
    <property type="entry name" value="Neur_chan_lig-bd_sf"/>
</dbReference>
<dbReference type="FunFam" id="2.70.170.10:FF:000028">
    <property type="entry name" value="AcetylCholine Receptor"/>
    <property type="match status" value="1"/>
</dbReference>
<evidence type="ECO:0000256" key="9">
    <source>
        <dbReference type="ARBA" id="ARBA00023303"/>
    </source>
</evidence>
<evidence type="ECO:0000313" key="12">
    <source>
        <dbReference type="EMBL" id="VDO41445.1"/>
    </source>
</evidence>
<evidence type="ECO:0000259" key="11">
    <source>
        <dbReference type="Pfam" id="PF02931"/>
    </source>
</evidence>
<evidence type="ECO:0000256" key="4">
    <source>
        <dbReference type="ARBA" id="ARBA00023018"/>
    </source>
</evidence>
<keyword evidence="1" id="KW-0813">Transport</keyword>
<evidence type="ECO:0000256" key="1">
    <source>
        <dbReference type="ARBA" id="ARBA00022448"/>
    </source>
</evidence>
<accession>A0A183HBQ8</accession>
<dbReference type="PANTHER" id="PTHR18945">
    <property type="entry name" value="NEUROTRANSMITTER GATED ION CHANNEL"/>
    <property type="match status" value="1"/>
</dbReference>
<dbReference type="CDD" id="cd18997">
    <property type="entry name" value="LGIC_ECD_nAChR"/>
    <property type="match status" value="1"/>
</dbReference>
<evidence type="ECO:0000256" key="8">
    <source>
        <dbReference type="ARBA" id="ARBA00023286"/>
    </source>
</evidence>
<keyword evidence="3" id="KW-0812">Transmembrane</keyword>
<dbReference type="EMBL" id="UZAJ01003984">
    <property type="protein sequence ID" value="VDO41445.1"/>
    <property type="molecule type" value="Genomic_DNA"/>
</dbReference>
<evidence type="ECO:0000256" key="6">
    <source>
        <dbReference type="ARBA" id="ARBA00023136"/>
    </source>
</evidence>
<keyword evidence="13" id="KW-1185">Reference proteome</keyword>
<proteinExistence type="predicted"/>
<evidence type="ECO:0000256" key="3">
    <source>
        <dbReference type="ARBA" id="ARBA00022692"/>
    </source>
</evidence>
<dbReference type="Pfam" id="PF02931">
    <property type="entry name" value="Neur_chan_LBD"/>
    <property type="match status" value="1"/>
</dbReference>
<reference evidence="14" key="1">
    <citation type="submission" date="2016-06" db="UniProtKB">
        <authorList>
            <consortium name="WormBaseParasite"/>
        </authorList>
    </citation>
    <scope>IDENTIFICATION</scope>
</reference>
<dbReference type="GO" id="GO:0045211">
    <property type="term" value="C:postsynaptic membrane"/>
    <property type="evidence" value="ECO:0007669"/>
    <property type="project" value="InterPro"/>
</dbReference>
<reference evidence="12 13" key="2">
    <citation type="submission" date="2018-11" db="EMBL/GenBank/DDBJ databases">
        <authorList>
            <consortium name="Pathogen Informatics"/>
        </authorList>
    </citation>
    <scope>NUCLEOTIDE SEQUENCE [LARGE SCALE GENOMIC DNA]</scope>
</reference>
<keyword evidence="5" id="KW-0406">Ion transport</keyword>
<dbReference type="GO" id="GO:0004888">
    <property type="term" value="F:transmembrane signaling receptor activity"/>
    <property type="evidence" value="ECO:0007669"/>
    <property type="project" value="InterPro"/>
</dbReference>
<dbReference type="InterPro" id="IPR002394">
    <property type="entry name" value="Nicotinic_acetylcholine_rcpt"/>
</dbReference>
<evidence type="ECO:0000256" key="10">
    <source>
        <dbReference type="ARBA" id="ARBA00034099"/>
    </source>
</evidence>
<name>A0A183HBQ8_9BILA</name>
<keyword evidence="7" id="KW-0675">Receptor</keyword>
<evidence type="ECO:0000256" key="2">
    <source>
        <dbReference type="ARBA" id="ARBA00022475"/>
    </source>
</evidence>
<dbReference type="Gene3D" id="2.70.170.10">
    <property type="entry name" value="Neurotransmitter-gated ion-channel ligand-binding domain"/>
    <property type="match status" value="1"/>
</dbReference>
<keyword evidence="2" id="KW-1003">Cell membrane</keyword>
<keyword evidence="4" id="KW-0770">Synapse</keyword>
<evidence type="ECO:0000256" key="7">
    <source>
        <dbReference type="ARBA" id="ARBA00023170"/>
    </source>
</evidence>
<dbReference type="SUPFAM" id="SSF63712">
    <property type="entry name" value="Nicotinic receptor ligand binding domain-like"/>
    <property type="match status" value="1"/>
</dbReference>
<gene>
    <name evidence="12" type="ORF">OFLC_LOCUS4920</name>
</gene>
<evidence type="ECO:0000313" key="13">
    <source>
        <dbReference type="Proteomes" id="UP000267606"/>
    </source>
</evidence>
<feature type="domain" description="Neurotransmitter-gated ion-channel ligand-binding" evidence="11">
    <location>
        <begin position="13"/>
        <end position="153"/>
    </location>
</feature>
<dbReference type="AlphaFoldDB" id="A0A183HBQ8"/>
<organism evidence="14">
    <name type="scientific">Onchocerca flexuosa</name>
    <dbReference type="NCBI Taxonomy" id="387005"/>
    <lineage>
        <taxon>Eukaryota</taxon>
        <taxon>Metazoa</taxon>
        <taxon>Ecdysozoa</taxon>
        <taxon>Nematoda</taxon>
        <taxon>Chromadorea</taxon>
        <taxon>Rhabditida</taxon>
        <taxon>Spirurina</taxon>
        <taxon>Spiruromorpha</taxon>
        <taxon>Filarioidea</taxon>
        <taxon>Onchocercidae</taxon>
        <taxon>Onchocerca</taxon>
    </lineage>
</organism>
<keyword evidence="8" id="KW-1071">Ligand-gated ion channel</keyword>
<dbReference type="InterPro" id="IPR006201">
    <property type="entry name" value="Neur_channel"/>
</dbReference>
<evidence type="ECO:0000256" key="5">
    <source>
        <dbReference type="ARBA" id="ARBA00023065"/>
    </source>
</evidence>
<sequence>MHDNNNTNEITDEQRLLRYLLNHYEKAVRPVRNASNTVVVKMGMTITNIFDMDEKNQVLTINVWLDQEWRDELLVWNPKEFGGIESVRVPCDLICADDYTIGSMNSRAMLFYDGIVFWPPPTQLRSTCKTDVTYFPFDSQHCAIKFGSWTYDGIEKFNALMH</sequence>
<dbReference type="Proteomes" id="UP000267606">
    <property type="component" value="Unassembled WGS sequence"/>
</dbReference>
<comment type="subcellular location">
    <subcellularLocation>
        <location evidence="10">Synaptic cell membrane</location>
        <topology evidence="10">Multi-pass membrane protein</topology>
    </subcellularLocation>
</comment>
<evidence type="ECO:0000313" key="14">
    <source>
        <dbReference type="WBParaSite" id="OFLC_0000491901-mRNA-1"/>
    </source>
</evidence>
<dbReference type="PRINTS" id="PR00254">
    <property type="entry name" value="NICOTINICR"/>
</dbReference>
<dbReference type="WBParaSite" id="OFLC_0000491901-mRNA-1">
    <property type="protein sequence ID" value="OFLC_0000491901-mRNA-1"/>
    <property type="gene ID" value="OFLC_0000491901"/>
</dbReference>
<dbReference type="STRING" id="387005.A0A183HBQ8"/>
<keyword evidence="6" id="KW-0472">Membrane</keyword>
<protein>
    <submittedName>
        <fullName evidence="14">Neur_chan_LBD domain-containing protein</fullName>
    </submittedName>
</protein>
<dbReference type="PRINTS" id="PR00252">
    <property type="entry name" value="NRIONCHANNEL"/>
</dbReference>